<dbReference type="STRING" id="1484053.SAMN05444274_101263"/>
<dbReference type="PANTHER" id="PTHR43818:SF5">
    <property type="entry name" value="OXIDOREDUCTASE FAMILY PROTEIN"/>
    <property type="match status" value="1"/>
</dbReference>
<gene>
    <name evidence="3" type="ORF">SAMN05444274_101263</name>
</gene>
<dbReference type="OrthoDB" id="9763611at2"/>
<dbReference type="Gene3D" id="3.30.360.10">
    <property type="entry name" value="Dihydrodipicolinate Reductase, domain 2"/>
    <property type="match status" value="1"/>
</dbReference>
<dbReference type="Proteomes" id="UP000184164">
    <property type="component" value="Unassembled WGS sequence"/>
</dbReference>
<dbReference type="InterPro" id="IPR000683">
    <property type="entry name" value="Gfo/Idh/MocA-like_OxRdtase_N"/>
</dbReference>
<dbReference type="Pfam" id="PF01408">
    <property type="entry name" value="GFO_IDH_MocA"/>
    <property type="match status" value="1"/>
</dbReference>
<keyword evidence="4" id="KW-1185">Reference proteome</keyword>
<dbReference type="GO" id="GO:0000166">
    <property type="term" value="F:nucleotide binding"/>
    <property type="evidence" value="ECO:0007669"/>
    <property type="project" value="InterPro"/>
</dbReference>
<dbReference type="InterPro" id="IPR043906">
    <property type="entry name" value="Gfo/Idh/MocA_OxRdtase_bact_C"/>
</dbReference>
<dbReference type="SUPFAM" id="SSF51735">
    <property type="entry name" value="NAD(P)-binding Rossmann-fold domains"/>
    <property type="match status" value="1"/>
</dbReference>
<reference evidence="3 4" key="1">
    <citation type="submission" date="2016-11" db="EMBL/GenBank/DDBJ databases">
        <authorList>
            <person name="Jaros S."/>
            <person name="Januszkiewicz K."/>
            <person name="Wedrychowicz H."/>
        </authorList>
    </citation>
    <scope>NUCLEOTIDE SEQUENCE [LARGE SCALE GENOMIC DNA]</scope>
    <source>
        <strain evidence="3 4">DSM 26910</strain>
    </source>
</reference>
<dbReference type="EMBL" id="FQUM01000001">
    <property type="protein sequence ID" value="SHE39732.1"/>
    <property type="molecule type" value="Genomic_DNA"/>
</dbReference>
<dbReference type="AlphaFoldDB" id="A0A1M4T5B9"/>
<proteinExistence type="predicted"/>
<dbReference type="InterPro" id="IPR050463">
    <property type="entry name" value="Gfo/Idh/MocA_oxidrdct_glycsds"/>
</dbReference>
<feature type="domain" description="Gfo/Idh/MocA-like oxidoreductase bacterial type C-terminal" evidence="2">
    <location>
        <begin position="197"/>
        <end position="423"/>
    </location>
</feature>
<dbReference type="Gene3D" id="3.40.50.720">
    <property type="entry name" value="NAD(P)-binding Rossmann-like Domain"/>
    <property type="match status" value="1"/>
</dbReference>
<dbReference type="SUPFAM" id="SSF55347">
    <property type="entry name" value="Glyceraldehyde-3-phosphate dehydrogenase-like, C-terminal domain"/>
    <property type="match status" value="1"/>
</dbReference>
<name>A0A1M4T5B9_9BACT</name>
<dbReference type="RefSeq" id="WP_072998206.1">
    <property type="nucleotide sequence ID" value="NZ_FQUM01000001.1"/>
</dbReference>
<dbReference type="InterPro" id="IPR036291">
    <property type="entry name" value="NAD(P)-bd_dom_sf"/>
</dbReference>
<sequence length="427" mass="47393">MDRRSFIQKTATGTAGMVAAFHVSAFSRNTKIKIGLIGCGWYGMVITTAALKAGGAEVVAVCDVDSEHLQKSAGEIENSQGNRPKEFKDYRDLLELKNLDAVMIGTPPQWHALQFIAACKKGLDIYCEKPLAYDVEEGKAMMKAAKEAGNIVQIGFQRRQSAAFKKAKQLIEDGTTGKIHQIGAQIHYNPAPGDTAVQEPPQSLDWDAWCGPAPKLPYRPSIGHKAWRLEKEYGNGHLVDWGIHHIDIIRTIMSFDVPESFQTNGSLDILHGKITTPDTLNSTMHFAGCPVIWQHRLWGSGDLNPQFNNGVFFYGEKATLFASDNKLVLMPAGKNQQQQEMNIPSPDMQQNHVAEFIRAVQERNSKVLSCKIEDAWKSTTTVQLAMASYYTESDVKWDAAAQTVRGNSAAEKLLARPYRQGYKRPEV</sequence>
<organism evidence="3 4">
    <name type="scientific">Mariniphaga anaerophila</name>
    <dbReference type="NCBI Taxonomy" id="1484053"/>
    <lineage>
        <taxon>Bacteria</taxon>
        <taxon>Pseudomonadati</taxon>
        <taxon>Bacteroidota</taxon>
        <taxon>Bacteroidia</taxon>
        <taxon>Marinilabiliales</taxon>
        <taxon>Prolixibacteraceae</taxon>
        <taxon>Mariniphaga</taxon>
    </lineage>
</organism>
<evidence type="ECO:0000259" key="1">
    <source>
        <dbReference type="Pfam" id="PF01408"/>
    </source>
</evidence>
<dbReference type="PANTHER" id="PTHR43818">
    <property type="entry name" value="BCDNA.GH03377"/>
    <property type="match status" value="1"/>
</dbReference>
<evidence type="ECO:0000313" key="3">
    <source>
        <dbReference type="EMBL" id="SHE39732.1"/>
    </source>
</evidence>
<accession>A0A1M4T5B9</accession>
<evidence type="ECO:0000313" key="4">
    <source>
        <dbReference type="Proteomes" id="UP000184164"/>
    </source>
</evidence>
<dbReference type="Pfam" id="PF19051">
    <property type="entry name" value="GFO_IDH_MocA_C2"/>
    <property type="match status" value="1"/>
</dbReference>
<evidence type="ECO:0000259" key="2">
    <source>
        <dbReference type="Pfam" id="PF19051"/>
    </source>
</evidence>
<protein>
    <submittedName>
        <fullName evidence="3">Predicted dehydrogenase</fullName>
    </submittedName>
</protein>
<feature type="domain" description="Gfo/Idh/MocA-like oxidoreductase N-terminal" evidence="1">
    <location>
        <begin position="32"/>
        <end position="156"/>
    </location>
</feature>